<dbReference type="InterPro" id="IPR029479">
    <property type="entry name" value="Nitroreductase"/>
</dbReference>
<evidence type="ECO:0000313" key="10">
    <source>
        <dbReference type="Proteomes" id="UP000005220"/>
    </source>
</evidence>
<feature type="domain" description="Nitroreductase" evidence="8">
    <location>
        <begin position="10"/>
        <end position="151"/>
    </location>
</feature>
<comment type="cofactor">
    <cofactor evidence="1">
        <name>FMN</name>
        <dbReference type="ChEBI" id="CHEBI:58210"/>
    </cofactor>
</comment>
<dbReference type="HOGENOM" id="CLU_073125_1_0_1"/>
<protein>
    <recommendedName>
        <fullName evidence="8">Nitroreductase domain-containing protein</fullName>
    </recommendedName>
</protein>
<comment type="similarity">
    <text evidence="4">Belongs to the nitroreductase family.</text>
</comment>
<evidence type="ECO:0000256" key="6">
    <source>
        <dbReference type="ARBA" id="ARBA00023002"/>
    </source>
</evidence>
<organism evidence="9 10">
    <name type="scientific">Kazachstania africana (strain ATCC 22294 / BCRC 22015 / CBS 2517 / CECT 1963 / NBRC 1671 / NRRL Y-8276)</name>
    <name type="common">Yeast</name>
    <name type="synonym">Kluyveromyces africanus</name>
    <dbReference type="NCBI Taxonomy" id="1071382"/>
    <lineage>
        <taxon>Eukaryota</taxon>
        <taxon>Fungi</taxon>
        <taxon>Dikarya</taxon>
        <taxon>Ascomycota</taxon>
        <taxon>Saccharomycotina</taxon>
        <taxon>Saccharomycetes</taxon>
        <taxon>Saccharomycetales</taxon>
        <taxon>Saccharomycetaceae</taxon>
        <taxon>Kazachstania</taxon>
    </lineage>
</organism>
<dbReference type="PANTHER" id="PTHR43035:SF1">
    <property type="entry name" value="FATTY ACID REPRESSION MUTANT PROTEIN 2-RELATED"/>
    <property type="match status" value="1"/>
</dbReference>
<comment type="subcellular location">
    <subcellularLocation>
        <location evidence="3">Cytoplasm</location>
    </subcellularLocation>
    <subcellularLocation>
        <location evidence="2">Nucleus</location>
    </subcellularLocation>
</comment>
<evidence type="ECO:0000256" key="7">
    <source>
        <dbReference type="ARBA" id="ARBA00023242"/>
    </source>
</evidence>
<dbReference type="STRING" id="1071382.H2ATJ6"/>
<dbReference type="GO" id="GO:0034599">
    <property type="term" value="P:cellular response to oxidative stress"/>
    <property type="evidence" value="ECO:0007669"/>
    <property type="project" value="InterPro"/>
</dbReference>
<dbReference type="InParanoid" id="H2ATJ6"/>
<keyword evidence="6" id="KW-0560">Oxidoreductase</keyword>
<dbReference type="OrthoDB" id="2138173at2759"/>
<dbReference type="Proteomes" id="UP000005220">
    <property type="component" value="Chromosome 4"/>
</dbReference>
<dbReference type="GO" id="GO:0016491">
    <property type="term" value="F:oxidoreductase activity"/>
    <property type="evidence" value="ECO:0007669"/>
    <property type="project" value="UniProtKB-KW"/>
</dbReference>
<evidence type="ECO:0000256" key="5">
    <source>
        <dbReference type="ARBA" id="ARBA00022490"/>
    </source>
</evidence>
<dbReference type="GO" id="GO:0005634">
    <property type="term" value="C:nucleus"/>
    <property type="evidence" value="ECO:0007669"/>
    <property type="project" value="UniProtKB-SubCell"/>
</dbReference>
<dbReference type="RefSeq" id="XP_003956831.1">
    <property type="nucleotide sequence ID" value="XM_003956782.1"/>
</dbReference>
<evidence type="ECO:0000259" key="8">
    <source>
        <dbReference type="Pfam" id="PF00881"/>
    </source>
</evidence>
<evidence type="ECO:0000256" key="4">
    <source>
        <dbReference type="ARBA" id="ARBA00007118"/>
    </source>
</evidence>
<sequence>MSTSSFLSTIASRRTIYELKPELPAGVTIEHVQNAVQQIIKETPTAFNCQLLRAVVLTGETHKKVWDHVASAMPDAGAKKRPESVRDEAYGSVIFFTDDNITKKLQSDFAAFAEVFPRLGAHSSGASQINSWAAIESLGLGAHLQHYNDLVRAALPEKIPANWGVHSQLCFGARAGQPGEKTYINNPVEIFN</sequence>
<keyword evidence="10" id="KW-1185">Reference proteome</keyword>
<dbReference type="KEGG" id="kaf:KAFR_0D00490"/>
<keyword evidence="5" id="KW-0963">Cytoplasm</keyword>
<dbReference type="FunCoup" id="H2ATJ6">
    <property type="interactions" value="17"/>
</dbReference>
<proteinExistence type="inferred from homology"/>
<dbReference type="EMBL" id="HE650824">
    <property type="protein sequence ID" value="CCF57696.1"/>
    <property type="molecule type" value="Genomic_DNA"/>
</dbReference>
<evidence type="ECO:0000256" key="1">
    <source>
        <dbReference type="ARBA" id="ARBA00001917"/>
    </source>
</evidence>
<evidence type="ECO:0000256" key="3">
    <source>
        <dbReference type="ARBA" id="ARBA00004496"/>
    </source>
</evidence>
<dbReference type="eggNOG" id="ENOG502RYI9">
    <property type="taxonomic scope" value="Eukaryota"/>
</dbReference>
<gene>
    <name evidence="9" type="primary">KAFR0D00490</name>
    <name evidence="9" type="ORF">KAFR_0D00490</name>
</gene>
<dbReference type="GeneID" id="13885654"/>
<dbReference type="Pfam" id="PF00881">
    <property type="entry name" value="Nitroreductase"/>
    <property type="match status" value="1"/>
</dbReference>
<keyword evidence="7" id="KW-0539">Nucleus</keyword>
<dbReference type="FunFam" id="3.40.109.10:FF:000001">
    <property type="entry name" value="Nitroreductase family"/>
    <property type="match status" value="1"/>
</dbReference>
<dbReference type="InterPro" id="IPR000415">
    <property type="entry name" value="Nitroreductase-like"/>
</dbReference>
<dbReference type="PANTHER" id="PTHR43035">
    <property type="entry name" value="FATTY ACID REPRESSION MUTANT PROTEIN 2-RELATED"/>
    <property type="match status" value="1"/>
</dbReference>
<reference evidence="9 10" key="1">
    <citation type="journal article" date="2011" name="Proc. Natl. Acad. Sci. U.S.A.">
        <title>Evolutionary erosion of yeast sex chromosomes by mating-type switching accidents.</title>
        <authorList>
            <person name="Gordon J.L."/>
            <person name="Armisen D."/>
            <person name="Proux-Wera E."/>
            <person name="Oheigeartaigh S.S."/>
            <person name="Byrne K.P."/>
            <person name="Wolfe K.H."/>
        </authorList>
    </citation>
    <scope>NUCLEOTIDE SEQUENCE [LARGE SCALE GENOMIC DNA]</scope>
    <source>
        <strain evidence="10">ATCC 22294 / BCRC 22015 / CBS 2517 / CECT 1963 / NBRC 1671 / NRRL Y-8276</strain>
    </source>
</reference>
<dbReference type="GO" id="GO:0005737">
    <property type="term" value="C:cytoplasm"/>
    <property type="evidence" value="ECO:0007669"/>
    <property type="project" value="UniProtKB-SubCell"/>
</dbReference>
<dbReference type="SUPFAM" id="SSF55469">
    <property type="entry name" value="FMN-dependent nitroreductase-like"/>
    <property type="match status" value="1"/>
</dbReference>
<dbReference type="Gene3D" id="3.40.109.10">
    <property type="entry name" value="NADH Oxidase"/>
    <property type="match status" value="1"/>
</dbReference>
<dbReference type="AlphaFoldDB" id="H2ATJ6"/>
<dbReference type="InterPro" id="IPR033877">
    <property type="entry name" value="Frm2/Hbn1"/>
</dbReference>
<accession>H2ATJ6</accession>
<evidence type="ECO:0000313" key="9">
    <source>
        <dbReference type="EMBL" id="CCF57696.1"/>
    </source>
</evidence>
<name>H2ATJ6_KAZAF</name>
<evidence type="ECO:0000256" key="2">
    <source>
        <dbReference type="ARBA" id="ARBA00004123"/>
    </source>
</evidence>